<dbReference type="Pfam" id="PF07332">
    <property type="entry name" value="Phage_holin_3_6"/>
    <property type="match status" value="1"/>
</dbReference>
<evidence type="ECO:0000313" key="3">
    <source>
        <dbReference type="Proteomes" id="UP000218069"/>
    </source>
</evidence>
<dbReference type="AlphaFoldDB" id="A0A240E0A9"/>
<feature type="transmembrane region" description="Helical" evidence="1">
    <location>
        <begin position="42"/>
        <end position="69"/>
    </location>
</feature>
<keyword evidence="1" id="KW-1133">Transmembrane helix</keyword>
<dbReference type="InterPro" id="IPR009937">
    <property type="entry name" value="Phage_holin_3_6"/>
</dbReference>
<keyword evidence="1" id="KW-0472">Membrane</keyword>
<dbReference type="RefSeq" id="WP_096672890.1">
    <property type="nucleotide sequence ID" value="NZ_OANS01000002.1"/>
</dbReference>
<keyword evidence="1" id="KW-0812">Transmembrane</keyword>
<dbReference type="Proteomes" id="UP000218069">
    <property type="component" value="Unassembled WGS sequence"/>
</dbReference>
<dbReference type="OrthoDB" id="8909515at2"/>
<reference evidence="3" key="1">
    <citation type="submission" date="2017-08" db="EMBL/GenBank/DDBJ databases">
        <authorList>
            <person name="Varghese N."/>
            <person name="Submissions S."/>
        </authorList>
    </citation>
    <scope>NUCLEOTIDE SEQUENCE [LARGE SCALE GENOMIC DNA]</scope>
    <source>
        <strain evidence="3">AP-Melu-1000-B4</strain>
    </source>
</reference>
<evidence type="ECO:0000313" key="2">
    <source>
        <dbReference type="EMBL" id="SNX28642.1"/>
    </source>
</evidence>
<proteinExistence type="predicted"/>
<accession>A0A240E0A9</accession>
<protein>
    <submittedName>
        <fullName evidence="2">Uncharacterized membrane protein YqjE</fullName>
    </submittedName>
</protein>
<name>A0A240E0A9_9BURK</name>
<organism evidence="2 3">
    <name type="scientific">Polynucleobacter meluiroseus</name>
    <dbReference type="NCBI Taxonomy" id="1938814"/>
    <lineage>
        <taxon>Bacteria</taxon>
        <taxon>Pseudomonadati</taxon>
        <taxon>Pseudomonadota</taxon>
        <taxon>Betaproteobacteria</taxon>
        <taxon>Burkholderiales</taxon>
        <taxon>Burkholderiaceae</taxon>
        <taxon>Polynucleobacter</taxon>
    </lineage>
</organism>
<feature type="transmembrane region" description="Helical" evidence="1">
    <location>
        <begin position="75"/>
        <end position="96"/>
    </location>
</feature>
<dbReference type="EMBL" id="OANS01000002">
    <property type="protein sequence ID" value="SNX28642.1"/>
    <property type="molecule type" value="Genomic_DNA"/>
</dbReference>
<sequence length="123" mass="13553">MSQENILSSIQNLVATGIALVQNRLELISIDVQIARSRTISLFVLVACALFFLFFGLVMLALLIVIYSWESNRLLALSMLAGGFLMIGALMATVVLRSLKTMPKLFEATIAEFAKDRQELSGK</sequence>
<evidence type="ECO:0000256" key="1">
    <source>
        <dbReference type="SAM" id="Phobius"/>
    </source>
</evidence>
<gene>
    <name evidence="2" type="ORF">SAMN06295945_0981</name>
</gene>
<keyword evidence="3" id="KW-1185">Reference proteome</keyword>